<dbReference type="Proteomes" id="UP000250222">
    <property type="component" value="Unassembled WGS sequence"/>
</dbReference>
<evidence type="ECO:0000313" key="4">
    <source>
        <dbReference type="EMBL" id="SSA45514.1"/>
    </source>
</evidence>
<evidence type="ECO:0000256" key="1">
    <source>
        <dbReference type="SAM" id="MobiDB-lite"/>
    </source>
</evidence>
<feature type="compositionally biased region" description="Acidic residues" evidence="1">
    <location>
        <begin position="117"/>
        <end position="127"/>
    </location>
</feature>
<feature type="compositionally biased region" description="Acidic residues" evidence="1">
    <location>
        <begin position="41"/>
        <end position="111"/>
    </location>
</feature>
<keyword evidence="2" id="KW-0472">Membrane</keyword>
<protein>
    <submittedName>
        <fullName evidence="4">Uncharacterized protein</fullName>
    </submittedName>
</protein>
<feature type="compositionally biased region" description="Low complexity" evidence="1">
    <location>
        <begin position="28"/>
        <end position="40"/>
    </location>
</feature>
<organism evidence="4 5">
    <name type="scientific">Georgenia satyanarayanai</name>
    <dbReference type="NCBI Taxonomy" id="860221"/>
    <lineage>
        <taxon>Bacteria</taxon>
        <taxon>Bacillati</taxon>
        <taxon>Actinomycetota</taxon>
        <taxon>Actinomycetes</taxon>
        <taxon>Micrococcales</taxon>
        <taxon>Bogoriellaceae</taxon>
        <taxon>Georgenia</taxon>
    </lineage>
</organism>
<feature type="transmembrane region" description="Helical" evidence="2">
    <location>
        <begin position="853"/>
        <end position="871"/>
    </location>
</feature>
<evidence type="ECO:0000313" key="5">
    <source>
        <dbReference type="Proteomes" id="UP000250222"/>
    </source>
</evidence>
<feature type="compositionally biased region" description="Acidic residues" evidence="1">
    <location>
        <begin position="542"/>
        <end position="557"/>
    </location>
</feature>
<feature type="chain" id="PRO_5030061914" evidence="3">
    <location>
        <begin position="27"/>
        <end position="879"/>
    </location>
</feature>
<keyword evidence="5" id="KW-1185">Reference proteome</keyword>
<accession>A0A2Y9AM09</accession>
<gene>
    <name evidence="4" type="ORF">SAMN05216184_11439</name>
</gene>
<dbReference type="EMBL" id="UETB01000014">
    <property type="protein sequence ID" value="SSA45514.1"/>
    <property type="molecule type" value="Genomic_DNA"/>
</dbReference>
<keyword evidence="3" id="KW-0732">Signal</keyword>
<dbReference type="RefSeq" id="WP_146237576.1">
    <property type="nucleotide sequence ID" value="NZ_QKLZ01000014.1"/>
</dbReference>
<sequence length="879" mass="93321">MKRTRMWAAGLAGVLVAGSVATPAIGAAEAQPEGAAVAVLEQEDAAEEGDAELEEDQTPSDTEVPEAPEPEDTEPSAAESDTEPAPADETDAEPDPLLEETVEPQPTEEPDTPTAEEPADPGEEETDTGSGDGLPKYVGNGPGKDDASEVEDTEELPDYWREASLPVPPTFKDLPGTEDDTISFILHHGLEYQVKVDDEWVPLYGATWRARQFAEYVDGKATIHMRVVVAEGFRPQPEWDEQRSEWTKVFTDAEELTTVDFVAPTRHDAPGHTGDVVIIPDAPGLQYYIGTGHEPAAPGTHNVGHFYNGDPEWISYSVPVRVEVLAGYVLNGDDDGRDLTLPFRGDEYSEDRGEEQLIEFVNPEIIDLDGTENDAVVIPDVEGLRYQIGHLSEVDPGTYLIGERATDDGEDRYSVFVSASPLAGYYFDGAESKGFEARFTKELVADLPNVSAVDNPGLETDYLILGEARGITYVIDGEEWPAGTYSVPVEAYTSNHGTAVFYEVDVLVQEGYDIPGFYDFTPGLYDTSAALYRQVPTPEPVDPGDGEDPGDGDEQPGSDDPVVVDLPAVERIVVDGAEGYALPQFSGGFDWFVNGTDVATLAEHGWANFVPAPGGGFSVATTGGLYQVTTETLEVDSIDDIVIAARAHDGYTLSTGGGEPAETVYVHDSRQDAEIAAPTVNDGPGREDSYTIPDVPGLVFLDIDETPVAPGTYPVTAEYVDGVASEWLFATALPGYRLTFGGEVGDSEPGEAAIFHVELTFTDVPGPEGGDDEDEETGEDEGSTPGDGEGEPGTPDTGDSNDGGTTPVVITPVDDSDEDTPPTGGKPADAGDPPGAPKVGETDKLADTGAGQAGALAAVSSSLILAAWLVLRGRRDQVI</sequence>
<keyword evidence="2" id="KW-1133">Transmembrane helix</keyword>
<dbReference type="AlphaFoldDB" id="A0A2Y9AM09"/>
<feature type="compositionally biased region" description="Low complexity" evidence="1">
    <location>
        <begin position="821"/>
        <end position="833"/>
    </location>
</feature>
<feature type="region of interest" description="Disordered" evidence="1">
    <location>
        <begin position="28"/>
        <end position="155"/>
    </location>
</feature>
<feature type="region of interest" description="Disordered" evidence="1">
    <location>
        <begin position="761"/>
        <end position="847"/>
    </location>
</feature>
<feature type="signal peptide" evidence="3">
    <location>
        <begin position="1"/>
        <end position="26"/>
    </location>
</feature>
<reference evidence="4 5" key="1">
    <citation type="submission" date="2016-10" db="EMBL/GenBank/DDBJ databases">
        <authorList>
            <person name="Cai Z."/>
        </authorList>
    </citation>
    <scope>NUCLEOTIDE SEQUENCE [LARGE SCALE GENOMIC DNA]</scope>
    <source>
        <strain evidence="4 5">CGMCC 1.10826</strain>
    </source>
</reference>
<keyword evidence="2" id="KW-0812">Transmembrane</keyword>
<name>A0A2Y9AM09_9MICO</name>
<feature type="region of interest" description="Disordered" evidence="1">
    <location>
        <begin position="535"/>
        <end position="562"/>
    </location>
</feature>
<proteinExistence type="predicted"/>
<evidence type="ECO:0000256" key="2">
    <source>
        <dbReference type="SAM" id="Phobius"/>
    </source>
</evidence>
<feature type="compositionally biased region" description="Acidic residues" evidence="1">
    <location>
        <begin position="769"/>
        <end position="782"/>
    </location>
</feature>
<evidence type="ECO:0000256" key="3">
    <source>
        <dbReference type="SAM" id="SignalP"/>
    </source>
</evidence>